<protein>
    <submittedName>
        <fullName evidence="2">Uncharacterized protein</fullName>
    </submittedName>
</protein>
<organism evidence="2 3">
    <name type="scientific">Ceriporiopsis subvermispora (strain B)</name>
    <name type="common">White-rot fungus</name>
    <name type="synonym">Gelatoporia subvermispora</name>
    <dbReference type="NCBI Taxonomy" id="914234"/>
    <lineage>
        <taxon>Eukaryota</taxon>
        <taxon>Fungi</taxon>
        <taxon>Dikarya</taxon>
        <taxon>Basidiomycota</taxon>
        <taxon>Agaricomycotina</taxon>
        <taxon>Agaricomycetes</taxon>
        <taxon>Polyporales</taxon>
        <taxon>Gelatoporiaceae</taxon>
        <taxon>Gelatoporia</taxon>
    </lineage>
</organism>
<accession>M2RE92</accession>
<feature type="compositionally biased region" description="Low complexity" evidence="1">
    <location>
        <begin position="515"/>
        <end position="525"/>
    </location>
</feature>
<dbReference type="STRING" id="914234.M2RE92"/>
<sequence length="764" mass="81463">MRFLRLSGLFQKSGLFHKRSRSDTALAVLPSIPTVPSETRPASTGAIYNLASSSRDTSDVFAPYISAIPLSITVPNGTSVQFPHYVPAPPPDAHPQSQLALVLALTKRIHDLEAKVQSQSDTEAQISALKAKHHSERDAHHALGDTNARLAQEVRELQGENTKLRGELYVALSHSPATTSDERMRKLAAENAALVAERVRHRRFIELMISVGAHKPVLDRAYQELLSGEDPEAALVASIKEALARPAPDNVWRELLEPVVGRRSPEEYLAQVRCTLSARRETRDWRKRAKFWKATAVNSKHPLELVTPSPSDISSILEELSPERQKAVDDLARTRRNGCYIPRGSSTEQDIIASVATSSSADVAPSQSVISALPSISEVHEEDVSNIQVDTAAPPQLAFPALPSGSSFSRDMKMMIAAPSLTFLPTTQSSATVRSYVNLPPLASQAFRDSHSIKGIASRSSGTRRSADLVSPSRSITSNGRGPGLGASTSSSSQSSSSSRCTPPKLKVDTEEPASDSPTPSRSASSVIDIVLAARATASTSRTSSIGAALAEVVAMFSRSSAVPAASRTTTTPVPSSASSSSAASSASESVARSSGSASGSATPPNGEDGLVLIMPGPAHTPQQRSRASANSSAQSSPSRTPASTPDKKSRLPVLARAVRRLSISRPMLVDTTNAATFGFSTVQKSKRKEAMRSEEGEEVLETPKGRTGVSGKEAKGRSRAQTTPEATSPVRPSKIPMGRRIKRFSRSSLRKHAQTSSKECRVQ</sequence>
<dbReference type="EMBL" id="KB445797">
    <property type="protein sequence ID" value="EMD37146.1"/>
    <property type="molecule type" value="Genomic_DNA"/>
</dbReference>
<name>M2RE92_CERS8</name>
<feature type="compositionally biased region" description="Basic residues" evidence="1">
    <location>
        <begin position="738"/>
        <end position="754"/>
    </location>
</feature>
<dbReference type="AlphaFoldDB" id="M2RE92"/>
<dbReference type="HOGENOM" id="CLU_365226_0_0_1"/>
<evidence type="ECO:0000313" key="3">
    <source>
        <dbReference type="Proteomes" id="UP000016930"/>
    </source>
</evidence>
<feature type="region of interest" description="Disordered" evidence="1">
    <location>
        <begin position="561"/>
        <end position="653"/>
    </location>
</feature>
<feature type="compositionally biased region" description="Low complexity" evidence="1">
    <location>
        <begin position="488"/>
        <end position="499"/>
    </location>
</feature>
<reference evidence="2 3" key="1">
    <citation type="journal article" date="2012" name="Proc. Natl. Acad. Sci. U.S.A.">
        <title>Comparative genomics of Ceriporiopsis subvermispora and Phanerochaete chrysosporium provide insight into selective ligninolysis.</title>
        <authorList>
            <person name="Fernandez-Fueyo E."/>
            <person name="Ruiz-Duenas F.J."/>
            <person name="Ferreira P."/>
            <person name="Floudas D."/>
            <person name="Hibbett D.S."/>
            <person name="Canessa P."/>
            <person name="Larrondo L.F."/>
            <person name="James T.Y."/>
            <person name="Seelenfreund D."/>
            <person name="Lobos S."/>
            <person name="Polanco R."/>
            <person name="Tello M."/>
            <person name="Honda Y."/>
            <person name="Watanabe T."/>
            <person name="Watanabe T."/>
            <person name="Ryu J.S."/>
            <person name="Kubicek C.P."/>
            <person name="Schmoll M."/>
            <person name="Gaskell J."/>
            <person name="Hammel K.E."/>
            <person name="St John F.J."/>
            <person name="Vanden Wymelenberg A."/>
            <person name="Sabat G."/>
            <person name="Splinter BonDurant S."/>
            <person name="Syed K."/>
            <person name="Yadav J.S."/>
            <person name="Doddapaneni H."/>
            <person name="Subramanian V."/>
            <person name="Lavin J.L."/>
            <person name="Oguiza J.A."/>
            <person name="Perez G."/>
            <person name="Pisabarro A.G."/>
            <person name="Ramirez L."/>
            <person name="Santoyo F."/>
            <person name="Master E."/>
            <person name="Coutinho P.M."/>
            <person name="Henrissat B."/>
            <person name="Lombard V."/>
            <person name="Magnuson J.K."/>
            <person name="Kuees U."/>
            <person name="Hori C."/>
            <person name="Igarashi K."/>
            <person name="Samejima M."/>
            <person name="Held B.W."/>
            <person name="Barry K.W."/>
            <person name="LaButti K.M."/>
            <person name="Lapidus A."/>
            <person name="Lindquist E.A."/>
            <person name="Lucas S.M."/>
            <person name="Riley R."/>
            <person name="Salamov A.A."/>
            <person name="Hoffmeister D."/>
            <person name="Schwenk D."/>
            <person name="Hadar Y."/>
            <person name="Yarden O."/>
            <person name="de Vries R.P."/>
            <person name="Wiebenga A."/>
            <person name="Stenlid J."/>
            <person name="Eastwood D."/>
            <person name="Grigoriev I.V."/>
            <person name="Berka R.M."/>
            <person name="Blanchette R.A."/>
            <person name="Kersten P."/>
            <person name="Martinez A.T."/>
            <person name="Vicuna R."/>
            <person name="Cullen D."/>
        </authorList>
    </citation>
    <scope>NUCLEOTIDE SEQUENCE [LARGE SCALE GENOMIC DNA]</scope>
    <source>
        <strain evidence="2 3">B</strain>
    </source>
</reference>
<feature type="region of interest" description="Disordered" evidence="1">
    <location>
        <begin position="454"/>
        <end position="525"/>
    </location>
</feature>
<feature type="region of interest" description="Disordered" evidence="1">
    <location>
        <begin position="689"/>
        <end position="764"/>
    </location>
</feature>
<feature type="compositionally biased region" description="Low complexity" evidence="1">
    <location>
        <begin position="561"/>
        <end position="605"/>
    </location>
</feature>
<evidence type="ECO:0000313" key="2">
    <source>
        <dbReference type="EMBL" id="EMD37146.1"/>
    </source>
</evidence>
<feature type="compositionally biased region" description="Low complexity" evidence="1">
    <location>
        <begin position="622"/>
        <end position="645"/>
    </location>
</feature>
<evidence type="ECO:0000256" key="1">
    <source>
        <dbReference type="SAM" id="MobiDB-lite"/>
    </source>
</evidence>
<gene>
    <name evidence="2" type="ORF">CERSUDRAFT_124111</name>
</gene>
<dbReference type="OrthoDB" id="2798624at2759"/>
<keyword evidence="3" id="KW-1185">Reference proteome</keyword>
<dbReference type="Proteomes" id="UP000016930">
    <property type="component" value="Unassembled WGS sequence"/>
</dbReference>
<proteinExistence type="predicted"/>